<evidence type="ECO:0000313" key="2">
    <source>
        <dbReference type="Proteomes" id="UP000054997"/>
    </source>
</evidence>
<reference evidence="1 2" key="1">
    <citation type="submission" date="2015-11" db="EMBL/GenBank/DDBJ databases">
        <title>Genomic analysis of 38 Legionella species identifies large and diverse effector repertoires.</title>
        <authorList>
            <person name="Burstein D."/>
            <person name="Amaro F."/>
            <person name="Zusman T."/>
            <person name="Lifshitz Z."/>
            <person name="Cohen O."/>
            <person name="Gilbert J.A."/>
            <person name="Pupko T."/>
            <person name="Shuman H.A."/>
            <person name="Segal G."/>
        </authorList>
    </citation>
    <scope>NUCLEOTIDE SEQUENCE [LARGE SCALE GENOMIC DNA]</scope>
    <source>
        <strain evidence="1 2">ATCC 49505</strain>
    </source>
</reference>
<dbReference type="STRING" id="45068.Llon_1745"/>
<proteinExistence type="predicted"/>
<dbReference type="RefSeq" id="WP_272946912.1">
    <property type="nucleotide sequence ID" value="NZ_CAAAHZ010000009.1"/>
</dbReference>
<dbReference type="EMBL" id="LNYK01000030">
    <property type="protein sequence ID" value="KTD20124.1"/>
    <property type="molecule type" value="Genomic_DNA"/>
</dbReference>
<dbReference type="PROSITE" id="PS51257">
    <property type="entry name" value="PROKAR_LIPOPROTEIN"/>
    <property type="match status" value="1"/>
</dbReference>
<dbReference type="AlphaFoldDB" id="A0A0W0VJ23"/>
<evidence type="ECO:0000313" key="1">
    <source>
        <dbReference type="EMBL" id="KTD20124.1"/>
    </source>
</evidence>
<sequence length="51" mass="5799">MAHKWLLVIFTVGVLSGCSKPPDLEAPCHNFGKFCPQYPINDEPIKEQRNE</sequence>
<comment type="caution">
    <text evidence="1">The sequence shown here is derived from an EMBL/GenBank/DDBJ whole genome shotgun (WGS) entry which is preliminary data.</text>
</comment>
<dbReference type="Proteomes" id="UP000054997">
    <property type="component" value="Unassembled WGS sequence"/>
</dbReference>
<accession>A0A0W0VJ23</accession>
<gene>
    <name evidence="1" type="primary">lvhB7</name>
    <name evidence="1" type="ORF">Llon_1745</name>
</gene>
<keyword evidence="2" id="KW-1185">Reference proteome</keyword>
<name>A0A0W0VJ23_9GAMM</name>
<dbReference type="NCBIfam" id="NF041529">
    <property type="entry name" value="LvhB7"/>
    <property type="match status" value="1"/>
</dbReference>
<organism evidence="1 2">
    <name type="scientific">Legionella londiniensis</name>
    <dbReference type="NCBI Taxonomy" id="45068"/>
    <lineage>
        <taxon>Bacteria</taxon>
        <taxon>Pseudomonadati</taxon>
        <taxon>Pseudomonadota</taxon>
        <taxon>Gammaproteobacteria</taxon>
        <taxon>Legionellales</taxon>
        <taxon>Legionellaceae</taxon>
        <taxon>Legionella</taxon>
    </lineage>
</organism>
<dbReference type="PATRIC" id="fig|45068.5.peg.1898"/>
<protein>
    <submittedName>
        <fullName evidence="1">Type IV secretion system protein VirB7</fullName>
    </submittedName>
</protein>